<dbReference type="InterPro" id="IPR036409">
    <property type="entry name" value="Aldolase_II/adducin_N_sf"/>
</dbReference>
<evidence type="ECO:0000313" key="3">
    <source>
        <dbReference type="Proteomes" id="UP000014540"/>
    </source>
</evidence>
<feature type="domain" description="Class II aldolase/adducin N-terminal" evidence="1">
    <location>
        <begin position="20"/>
        <end position="193"/>
    </location>
</feature>
<dbReference type="Proteomes" id="UP000014540">
    <property type="component" value="Unassembled WGS sequence"/>
</dbReference>
<proteinExistence type="predicted"/>
<dbReference type="OrthoDB" id="323529at2"/>
<dbReference type="RefSeq" id="WP_016548997.1">
    <property type="nucleotide sequence ID" value="NZ_AKWZ02000006.1"/>
</dbReference>
<gene>
    <name evidence="2" type="ORF">LEP1GSC058_1657</name>
</gene>
<dbReference type="STRING" id="1193011.LEP1GSC058_1657"/>
<accession>S3V2R4</accession>
<organism evidence="2 3">
    <name type="scientific">Leptospira fainei serovar Hurstbridge str. BUT 6</name>
    <dbReference type="NCBI Taxonomy" id="1193011"/>
    <lineage>
        <taxon>Bacteria</taxon>
        <taxon>Pseudomonadati</taxon>
        <taxon>Spirochaetota</taxon>
        <taxon>Spirochaetia</taxon>
        <taxon>Leptospirales</taxon>
        <taxon>Leptospiraceae</taxon>
        <taxon>Leptospira</taxon>
    </lineage>
</organism>
<dbReference type="Gene3D" id="3.40.225.10">
    <property type="entry name" value="Class II aldolase/adducin N-terminal domain"/>
    <property type="match status" value="1"/>
</dbReference>
<dbReference type="Pfam" id="PF00596">
    <property type="entry name" value="Aldolase_II"/>
    <property type="match status" value="1"/>
</dbReference>
<dbReference type="EMBL" id="AKWZ02000006">
    <property type="protein sequence ID" value="EPG74924.1"/>
    <property type="molecule type" value="Genomic_DNA"/>
</dbReference>
<sequence>MKSATKKKRSTKEGESPDLVALMNLWQRLEAKGLLQKKAASLSFRLPGQKPEAFLLINKGSREIAKAQTGQFDIHGKASTLDWERLAAINFHASIYRARPDIGAIACFQPIWGSLLKTLKDPLPLVFDEQCRQLGAPVVQIHRSVDGSVIADSILLNGANAFLDTNGVVITSVTREKAIYNCELIEKCSKAYLLAHATGGPIRRIPWLIRWIAKNRLIKDERKAAASYALGKAPTGFTAY</sequence>
<dbReference type="InterPro" id="IPR001303">
    <property type="entry name" value="Aldolase_II/adducin_N"/>
</dbReference>
<name>S3V2R4_9LEPT</name>
<dbReference type="AlphaFoldDB" id="S3V2R4"/>
<evidence type="ECO:0000259" key="1">
    <source>
        <dbReference type="SMART" id="SM01007"/>
    </source>
</evidence>
<evidence type="ECO:0000313" key="2">
    <source>
        <dbReference type="EMBL" id="EPG74924.1"/>
    </source>
</evidence>
<dbReference type="SMART" id="SM01007">
    <property type="entry name" value="Aldolase_II"/>
    <property type="match status" value="1"/>
</dbReference>
<comment type="caution">
    <text evidence="2">The sequence shown here is derived from an EMBL/GenBank/DDBJ whole genome shotgun (WGS) entry which is preliminary data.</text>
</comment>
<keyword evidence="3" id="KW-1185">Reference proteome</keyword>
<protein>
    <submittedName>
        <fullName evidence="2">Class II aldolase/adducin N-terminal domain protein</fullName>
    </submittedName>
</protein>
<reference evidence="2" key="1">
    <citation type="submission" date="2013-04" db="EMBL/GenBank/DDBJ databases">
        <authorList>
            <person name="Harkins D.M."/>
            <person name="Durkin A.S."/>
            <person name="Selengut J.D."/>
            <person name="Sanka R."/>
            <person name="DePew J."/>
            <person name="Purushe J."/>
            <person name="Ahmed A."/>
            <person name="van der Linden H."/>
            <person name="Goris M.G.A."/>
            <person name="Hartskeerl R.A."/>
            <person name="Vinetz J.M."/>
            <person name="Sutton G.G."/>
            <person name="Nelson W.C."/>
            <person name="Fouts D.E."/>
        </authorList>
    </citation>
    <scope>NUCLEOTIDE SEQUENCE [LARGE SCALE GENOMIC DNA]</scope>
    <source>
        <strain evidence="2">BUT 6</strain>
    </source>
</reference>
<dbReference type="SUPFAM" id="SSF53639">
    <property type="entry name" value="AraD/HMP-PK domain-like"/>
    <property type="match status" value="1"/>
</dbReference>